<keyword evidence="3" id="KW-1185">Reference proteome</keyword>
<evidence type="ECO:0008006" key="4">
    <source>
        <dbReference type="Google" id="ProtNLM"/>
    </source>
</evidence>
<keyword evidence="1" id="KW-0732">Signal</keyword>
<comment type="caution">
    <text evidence="2">The sequence shown here is derived from an EMBL/GenBank/DDBJ whole genome shotgun (WGS) entry which is preliminary data.</text>
</comment>
<feature type="signal peptide" evidence="1">
    <location>
        <begin position="1"/>
        <end position="20"/>
    </location>
</feature>
<dbReference type="Proteomes" id="UP001207742">
    <property type="component" value="Unassembled WGS sequence"/>
</dbReference>
<evidence type="ECO:0000256" key="1">
    <source>
        <dbReference type="SAM" id="SignalP"/>
    </source>
</evidence>
<organism evidence="2 3">
    <name type="scientific">Chitinophaga nivalis</name>
    <dbReference type="NCBI Taxonomy" id="2991709"/>
    <lineage>
        <taxon>Bacteria</taxon>
        <taxon>Pseudomonadati</taxon>
        <taxon>Bacteroidota</taxon>
        <taxon>Chitinophagia</taxon>
        <taxon>Chitinophagales</taxon>
        <taxon>Chitinophagaceae</taxon>
        <taxon>Chitinophaga</taxon>
    </lineage>
</organism>
<evidence type="ECO:0000313" key="3">
    <source>
        <dbReference type="Proteomes" id="UP001207742"/>
    </source>
</evidence>
<dbReference type="NCBIfam" id="TIGR01643">
    <property type="entry name" value="YD_repeat_2x"/>
    <property type="match status" value="1"/>
</dbReference>
<dbReference type="EMBL" id="JAPDNS010000001">
    <property type="protein sequence ID" value="MCW3483944.1"/>
    <property type="molecule type" value="Genomic_DNA"/>
</dbReference>
<protein>
    <recommendedName>
        <fullName evidence="4">Sugar-binding protein</fullName>
    </recommendedName>
</protein>
<evidence type="ECO:0000313" key="2">
    <source>
        <dbReference type="EMBL" id="MCW3483944.1"/>
    </source>
</evidence>
<feature type="chain" id="PRO_5046625390" description="Sugar-binding protein" evidence="1">
    <location>
        <begin position="21"/>
        <end position="1262"/>
    </location>
</feature>
<sequence length="1262" mass="143621">MKNKYLLLALPLLWWRPACAQNRIVMPPSATPSALAKYVDNPVSTYTGVPEIKIPLWTVKLKGYTLPVELRYHAGGVKVEEEASNVGTNWSLSAGGVITRVVKDIPDDYNKGEVISRLTDRPESTDPSAEHPRIGRFWSGKYEVLRDFDGNSADQLYTFATLEKMKANYNQAKYSMQGMNDLEPDLFYFSFGNKSGKFVFDIEGNVQRAMLFPNQDMQVTHTLDAQGKIVAFTIVDNDGTQYFFNAVEDVENKAYSTMDMFWRYRPDDPMQDIESYSYTISKYNSAWYLSAVKTVYEEEITFTYEDEAEYSWNRPAEGRVKGTYISGKPYEGVSTISLGLTTSTHKKRISKIETAQEEINFIAQHQREDTYSFNNAISKVEIRNKNTTKVQKAFRLNYSYFVGPPTEKFKEIFVNSNPPIRVPPDYIAVGYKRLKLDKITEIGTDFVENPPYIFQYDMRTALPHRFSFQQDMWGYFNAATNNLSLDPTLYYYPSLTGSDRFRVYRPCNPPAGEQVMLYGNRLPDTAQVKTGSLIGIIYPTGGRVAYEYESHAFRLENCDYYGGGLRIKRIRSFANAGDNTASLVKIYTYTDAGGASSGRLVSLPVFGEAALDQQKLYSFSQGILGATAGSPVGYLRVTEKSTSDNNAENNGSVVYEYSMPAKYGDRDDPTYNLYNASIVRYVDHNMNRNNFRTEQSYQEYLRSIVHYRNQINVNPYPPHPDVDWCRGKLIKQTTLDAAGSPKEEVVYTYAIYDGSNIKKKKSVYGLSYNLINYDEGIYMSHMSYCKYEIIAHRANVPTSTTTTRYSPAGNITTVENYSYGSNTHMGVTEKNTFSSQNEKLVTKYKYPLDYFNNTGNVPPPLELDWMRVKNIIAAPLEITNFKEVNNQRRLLSGEMTQYGIEKNKYLVPIRYLKTELTASVTDFSESSVASGDLRWDGRYYKEEVRFDAFDRLGNPIRAVQHEQLTGYLWDNNNIYPIAEVKNAKEDDFAYSSFESAQSGNFVYDGLNEAVSVTGKRAMMFDAVPGYITKTNLNPAKKYRVTMWFKSPANAAPGDGFKQISGPNNNGWSMYEKVISGQTTFRFQSTNCYIDEIRLHPIDAEMNTCVYDPLIGLLSTTNAKGEITYYEYDNFQRLQAIRDHKGNIKQVISYKYSAPKDEGNQPDIFATSFETENIPGITSYIARTGTKSFDSDSEDLPPTGMFFDKLLTGLFPGKYVLSWWVRIGNEWVNKEQEVVLTGAGSTNSYRMQIPGNIDDVRFYLKSN</sequence>
<accession>A0ABT3IJ30</accession>
<gene>
    <name evidence="2" type="ORF">OL497_08570</name>
</gene>
<dbReference type="RefSeq" id="WP_264729463.1">
    <property type="nucleotide sequence ID" value="NZ_JAPDNR010000001.1"/>
</dbReference>
<name>A0ABT3IJ30_9BACT</name>
<proteinExistence type="predicted"/>
<dbReference type="InterPro" id="IPR006530">
    <property type="entry name" value="YD"/>
</dbReference>
<reference evidence="2 3" key="1">
    <citation type="submission" date="2022-10" db="EMBL/GenBank/DDBJ databases">
        <title>Chitinophaga nivalis PC15 sp. nov., isolated from Pyeongchang county, South Korea.</title>
        <authorList>
            <person name="Trinh H.N."/>
        </authorList>
    </citation>
    <scope>NUCLEOTIDE SEQUENCE [LARGE SCALE GENOMIC DNA]</scope>
    <source>
        <strain evidence="2 3">PC14</strain>
    </source>
</reference>